<dbReference type="STRING" id="1121942.SAMN02745148_01532"/>
<dbReference type="Pfam" id="PF00534">
    <property type="entry name" value="Glycos_transf_1"/>
    <property type="match status" value="1"/>
</dbReference>
<gene>
    <name evidence="6" type="ORF">SAMN02745148_01532</name>
</gene>
<evidence type="ECO:0000259" key="5">
    <source>
        <dbReference type="Pfam" id="PF13439"/>
    </source>
</evidence>
<organism evidence="6 7">
    <name type="scientific">Modicisalibacter ilicicola DSM 19980</name>
    <dbReference type="NCBI Taxonomy" id="1121942"/>
    <lineage>
        <taxon>Bacteria</taxon>
        <taxon>Pseudomonadati</taxon>
        <taxon>Pseudomonadota</taxon>
        <taxon>Gammaproteobacteria</taxon>
        <taxon>Oceanospirillales</taxon>
        <taxon>Halomonadaceae</taxon>
        <taxon>Modicisalibacter</taxon>
    </lineage>
</organism>
<dbReference type="PANTHER" id="PTHR12526:SF640">
    <property type="entry name" value="COLANIC ACID BIOSYNTHESIS GLYCOSYLTRANSFERASE WCAL-RELATED"/>
    <property type="match status" value="1"/>
</dbReference>
<dbReference type="GO" id="GO:1901135">
    <property type="term" value="P:carbohydrate derivative metabolic process"/>
    <property type="evidence" value="ECO:0007669"/>
    <property type="project" value="UniProtKB-ARBA"/>
</dbReference>
<reference evidence="6 7" key="1">
    <citation type="submission" date="2016-11" db="EMBL/GenBank/DDBJ databases">
        <authorList>
            <person name="Jaros S."/>
            <person name="Januszkiewicz K."/>
            <person name="Wedrychowicz H."/>
        </authorList>
    </citation>
    <scope>NUCLEOTIDE SEQUENCE [LARGE SCALE GENOMIC DNA]</scope>
    <source>
        <strain evidence="6 7">DSM 19980</strain>
    </source>
</reference>
<protein>
    <submittedName>
        <fullName evidence="6">Glycosyltransferase involved in cell wall bisynthesis</fullName>
    </submittedName>
</protein>
<dbReference type="PANTHER" id="PTHR12526">
    <property type="entry name" value="GLYCOSYLTRANSFERASE"/>
    <property type="match status" value="1"/>
</dbReference>
<dbReference type="InterPro" id="IPR028098">
    <property type="entry name" value="Glyco_trans_4-like_N"/>
</dbReference>
<evidence type="ECO:0000256" key="2">
    <source>
        <dbReference type="ARBA" id="ARBA00022676"/>
    </source>
</evidence>
<dbReference type="Proteomes" id="UP000184346">
    <property type="component" value="Unassembled WGS sequence"/>
</dbReference>
<dbReference type="EMBL" id="FQUJ01000006">
    <property type="protein sequence ID" value="SHE99052.1"/>
    <property type="molecule type" value="Genomic_DNA"/>
</dbReference>
<dbReference type="Pfam" id="PF13439">
    <property type="entry name" value="Glyco_transf_4"/>
    <property type="match status" value="1"/>
</dbReference>
<evidence type="ECO:0000256" key="1">
    <source>
        <dbReference type="ARBA" id="ARBA00009481"/>
    </source>
</evidence>
<dbReference type="InterPro" id="IPR001296">
    <property type="entry name" value="Glyco_trans_1"/>
</dbReference>
<dbReference type="GO" id="GO:0016757">
    <property type="term" value="F:glycosyltransferase activity"/>
    <property type="evidence" value="ECO:0007669"/>
    <property type="project" value="UniProtKB-KW"/>
</dbReference>
<evidence type="ECO:0000259" key="4">
    <source>
        <dbReference type="Pfam" id="PF00534"/>
    </source>
</evidence>
<keyword evidence="7" id="KW-1185">Reference proteome</keyword>
<keyword evidence="3 6" id="KW-0808">Transferase</keyword>
<comment type="similarity">
    <text evidence="1">Belongs to the glycosyltransferase group 1 family. Glycosyltransferase 4 subfamily.</text>
</comment>
<evidence type="ECO:0000313" key="7">
    <source>
        <dbReference type="Proteomes" id="UP000184346"/>
    </source>
</evidence>
<evidence type="ECO:0000256" key="3">
    <source>
        <dbReference type="ARBA" id="ARBA00022679"/>
    </source>
</evidence>
<dbReference type="CDD" id="cd03801">
    <property type="entry name" value="GT4_PimA-like"/>
    <property type="match status" value="1"/>
</dbReference>
<proteinExistence type="inferred from homology"/>
<feature type="domain" description="Glycosyl transferase family 1" evidence="4">
    <location>
        <begin position="170"/>
        <end position="327"/>
    </location>
</feature>
<evidence type="ECO:0000313" key="6">
    <source>
        <dbReference type="EMBL" id="SHE99052.1"/>
    </source>
</evidence>
<accession>A0A1M4Y0P2</accession>
<dbReference type="OrthoDB" id="4611853at2"/>
<name>A0A1M4Y0P2_9GAMM</name>
<dbReference type="AlphaFoldDB" id="A0A1M4Y0P2"/>
<sequence length="367" mass="39682">MSPSLTLIVAGDPEQFTGGYLYDARIVEALRRQDWNVEVIGLEGSFPEPDETAAQALEEALARQPDGTRVVIDGLAMGGLPEIVAAHRERLTLTALIHHPLADETGLDPAQRTRFTLSETLALGAVGRIIATSPYTARRLADFAVPAERVAVIEPGVEPAPLARRGADDPTTRQHLLCVATVIPRKGHDVLLEALSRLRDRDWQCDCIGALDRDKDHAATIADELREQGLEGRIRLLGERSPDALREAYQNADLFILPSRYEGYGMVITEALARGLPVITTTGGALAHTLPEEAGLSVPPDDPEALADALQRWFDDPELRTRLRDGAGKARSALKDWHAAGQAFAAALLREPGDSPDISTRTEASGT</sequence>
<feature type="domain" description="Glycosyltransferase subfamily 4-like N-terminal" evidence="5">
    <location>
        <begin position="85"/>
        <end position="159"/>
    </location>
</feature>
<keyword evidence="2" id="KW-0328">Glycosyltransferase</keyword>
<dbReference type="SUPFAM" id="SSF53756">
    <property type="entry name" value="UDP-Glycosyltransferase/glycogen phosphorylase"/>
    <property type="match status" value="1"/>
</dbReference>
<dbReference type="RefSeq" id="WP_072821420.1">
    <property type="nucleotide sequence ID" value="NZ_FQUJ01000006.1"/>
</dbReference>
<dbReference type="Gene3D" id="3.40.50.2000">
    <property type="entry name" value="Glycogen Phosphorylase B"/>
    <property type="match status" value="2"/>
</dbReference>